<dbReference type="AlphaFoldDB" id="X1DH35"/>
<organism evidence="1">
    <name type="scientific">marine sediment metagenome</name>
    <dbReference type="NCBI Taxonomy" id="412755"/>
    <lineage>
        <taxon>unclassified sequences</taxon>
        <taxon>metagenomes</taxon>
        <taxon>ecological metagenomes</taxon>
    </lineage>
</organism>
<dbReference type="EMBL" id="BART01020502">
    <property type="protein sequence ID" value="GAH04349.1"/>
    <property type="molecule type" value="Genomic_DNA"/>
</dbReference>
<protein>
    <submittedName>
        <fullName evidence="1">Uncharacterized protein</fullName>
    </submittedName>
</protein>
<sequence>MGIELVVFSFKFLSIDTNGSNPVVIKQISPYVDRVALDLKGPLEQEKLEKITGIKVDINKIKETFEFLNVLEEIEFEIRTTYIESLLSSVDIEKIIYSLKELKFSGNFVIQQYQSSEGVGEEFKRIFSKPEHETLVNILRPYGDLELPFKIFLRDEIVGYCNINELDR</sequence>
<name>X1DH35_9ZZZZ</name>
<dbReference type="Gene3D" id="3.20.20.70">
    <property type="entry name" value="Aldolase class I"/>
    <property type="match status" value="1"/>
</dbReference>
<dbReference type="InterPro" id="IPR013785">
    <property type="entry name" value="Aldolase_TIM"/>
</dbReference>
<proteinExistence type="predicted"/>
<comment type="caution">
    <text evidence="1">The sequence shown here is derived from an EMBL/GenBank/DDBJ whole genome shotgun (WGS) entry which is preliminary data.</text>
</comment>
<reference evidence="1" key="1">
    <citation type="journal article" date="2014" name="Front. Microbiol.">
        <title>High frequency of phylogenetically diverse reductive dehalogenase-homologous genes in deep subseafloor sedimentary metagenomes.</title>
        <authorList>
            <person name="Kawai M."/>
            <person name="Futagami T."/>
            <person name="Toyoda A."/>
            <person name="Takaki Y."/>
            <person name="Nishi S."/>
            <person name="Hori S."/>
            <person name="Arai W."/>
            <person name="Tsubouchi T."/>
            <person name="Morono Y."/>
            <person name="Uchiyama I."/>
            <person name="Ito T."/>
            <person name="Fujiyama A."/>
            <person name="Inagaki F."/>
            <person name="Takami H."/>
        </authorList>
    </citation>
    <scope>NUCLEOTIDE SEQUENCE</scope>
    <source>
        <strain evidence="1">Expedition CK06-06</strain>
    </source>
</reference>
<evidence type="ECO:0000313" key="1">
    <source>
        <dbReference type="EMBL" id="GAH04349.1"/>
    </source>
</evidence>
<gene>
    <name evidence="1" type="ORF">S01H4_38076</name>
</gene>
<accession>X1DH35</accession>